<dbReference type="SUPFAM" id="SSF52374">
    <property type="entry name" value="Nucleotidylyl transferase"/>
    <property type="match status" value="1"/>
</dbReference>
<comment type="caution">
    <text evidence="11">The sequence shown here is derived from an EMBL/GenBank/DDBJ whole genome shotgun (WGS) entry which is preliminary data.</text>
</comment>
<evidence type="ECO:0000256" key="3">
    <source>
        <dbReference type="ARBA" id="ARBA00022598"/>
    </source>
</evidence>
<dbReference type="InterPro" id="IPR014729">
    <property type="entry name" value="Rossmann-like_a/b/a_fold"/>
</dbReference>
<keyword evidence="7 9" id="KW-0030">Aminoacyl-tRNA synthetase</keyword>
<dbReference type="Pfam" id="PF05746">
    <property type="entry name" value="DALR_1"/>
    <property type="match status" value="1"/>
</dbReference>
<dbReference type="InterPro" id="IPR008909">
    <property type="entry name" value="DALR_anticod-bd"/>
</dbReference>
<reference evidence="11 12" key="1">
    <citation type="journal article" date="2014" name="Antonie Van Leeuwenhoek">
        <title>Oenococcus alcoholitolerans sp. nov., a lactic acid bacteria isolated from cachaca and ethanol fermentation processes.</title>
        <authorList>
            <person name="Badotti F."/>
            <person name="Moreira A.P."/>
            <person name="Tonon L.A."/>
            <person name="de Lucena B.T."/>
            <person name="Gomes Fde C."/>
            <person name="Kruger R."/>
            <person name="Thompson C.C."/>
            <person name="de Morais M.A.Jr."/>
            <person name="Rosa C.A."/>
            <person name="Thompson F.L."/>
        </authorList>
    </citation>
    <scope>NUCLEOTIDE SEQUENCE [LARGE SCALE GENOMIC DNA]</scope>
    <source>
        <strain evidence="11 12">UFRJ-M7.2.18</strain>
    </source>
</reference>
<evidence type="ECO:0000256" key="2">
    <source>
        <dbReference type="ARBA" id="ARBA00012837"/>
    </source>
</evidence>
<dbReference type="InterPro" id="IPR009080">
    <property type="entry name" value="tRNAsynth_Ia_anticodon-bd"/>
</dbReference>
<keyword evidence="4 9" id="KW-0547">Nucleotide-binding</keyword>
<dbReference type="InterPro" id="IPR001278">
    <property type="entry name" value="Arg-tRNA-ligase"/>
</dbReference>
<keyword evidence="5 9" id="KW-0067">ATP-binding</keyword>
<evidence type="ECO:0000256" key="7">
    <source>
        <dbReference type="ARBA" id="ARBA00023146"/>
    </source>
</evidence>
<dbReference type="Pfam" id="PF00750">
    <property type="entry name" value="tRNA-synt_1d"/>
    <property type="match status" value="1"/>
</dbReference>
<protein>
    <recommendedName>
        <fullName evidence="2">arginine--tRNA ligase</fullName>
        <ecNumber evidence="2">6.1.1.19</ecNumber>
    </recommendedName>
</protein>
<dbReference type="PANTHER" id="PTHR11956:SF5">
    <property type="entry name" value="ARGININE--TRNA LIGASE, CYTOPLASMIC"/>
    <property type="match status" value="1"/>
</dbReference>
<evidence type="ECO:0000313" key="12">
    <source>
        <dbReference type="Proteomes" id="UP000030023"/>
    </source>
</evidence>
<gene>
    <name evidence="11" type="ORF">Q757_06810</name>
</gene>
<dbReference type="InterPro" id="IPR035684">
    <property type="entry name" value="ArgRS_core"/>
</dbReference>
<sequence length="185" mass="20776">MALSDVLDIAHKLASQQISEKNPDLKDADKVAEEVGVGAVIFNDLKNERNLAIDFDMNKIVQFEGDTGPYVQYTNARANSILRKSNYSLSGFNEDFKFYDQQAWPIIVRLSQYGQAVKRAWEMREPSIIAKYLLNLSRDFNSFYGNTVILVDGPELPSRLALVKATSTILKRGLELLGVKAPSQM</sequence>
<dbReference type="Gene3D" id="1.10.730.10">
    <property type="entry name" value="Isoleucyl-tRNA Synthetase, Domain 1"/>
    <property type="match status" value="1"/>
</dbReference>
<dbReference type="SMART" id="SM00836">
    <property type="entry name" value="DALR_1"/>
    <property type="match status" value="1"/>
</dbReference>
<dbReference type="PANTHER" id="PTHR11956">
    <property type="entry name" value="ARGINYL-TRNA SYNTHETASE"/>
    <property type="match status" value="1"/>
</dbReference>
<evidence type="ECO:0000256" key="6">
    <source>
        <dbReference type="ARBA" id="ARBA00022917"/>
    </source>
</evidence>
<dbReference type="EMBL" id="AXCV01000330">
    <property type="protein sequence ID" value="KGO30163.1"/>
    <property type="molecule type" value="Genomic_DNA"/>
</dbReference>
<proteinExistence type="inferred from homology"/>
<dbReference type="EC" id="6.1.1.19" evidence="2"/>
<comment type="catalytic activity">
    <reaction evidence="8">
        <text>tRNA(Arg) + L-arginine + ATP = L-arginyl-tRNA(Arg) + AMP + diphosphate</text>
        <dbReference type="Rhea" id="RHEA:20301"/>
        <dbReference type="Rhea" id="RHEA-COMP:9658"/>
        <dbReference type="Rhea" id="RHEA-COMP:9673"/>
        <dbReference type="ChEBI" id="CHEBI:30616"/>
        <dbReference type="ChEBI" id="CHEBI:32682"/>
        <dbReference type="ChEBI" id="CHEBI:33019"/>
        <dbReference type="ChEBI" id="CHEBI:78442"/>
        <dbReference type="ChEBI" id="CHEBI:78513"/>
        <dbReference type="ChEBI" id="CHEBI:456215"/>
        <dbReference type="EC" id="6.1.1.19"/>
    </reaction>
</comment>
<keyword evidence="6 9" id="KW-0648">Protein biosynthesis</keyword>
<evidence type="ECO:0000313" key="11">
    <source>
        <dbReference type="EMBL" id="KGO30163.1"/>
    </source>
</evidence>
<feature type="domain" description="DALR anticodon binding" evidence="10">
    <location>
        <begin position="71"/>
        <end position="185"/>
    </location>
</feature>
<dbReference type="Proteomes" id="UP000030023">
    <property type="component" value="Unassembled WGS sequence"/>
</dbReference>
<dbReference type="CDD" id="cd07956">
    <property type="entry name" value="Anticodon_Ia_Arg"/>
    <property type="match status" value="1"/>
</dbReference>
<comment type="similarity">
    <text evidence="1 9">Belongs to the class-I aminoacyl-tRNA synthetase family.</text>
</comment>
<accession>A0ABR4XPW2</accession>
<evidence type="ECO:0000256" key="5">
    <source>
        <dbReference type="ARBA" id="ARBA00022840"/>
    </source>
</evidence>
<dbReference type="SUPFAM" id="SSF47323">
    <property type="entry name" value="Anticodon-binding domain of a subclass of class I aminoacyl-tRNA synthetases"/>
    <property type="match status" value="1"/>
</dbReference>
<dbReference type="Gene3D" id="3.40.50.620">
    <property type="entry name" value="HUPs"/>
    <property type="match status" value="1"/>
</dbReference>
<organism evidence="11 12">
    <name type="scientific">Oenococcus alcoholitolerans</name>
    <dbReference type="NCBI Taxonomy" id="931074"/>
    <lineage>
        <taxon>Bacteria</taxon>
        <taxon>Bacillati</taxon>
        <taxon>Bacillota</taxon>
        <taxon>Bacilli</taxon>
        <taxon>Lactobacillales</taxon>
        <taxon>Lactobacillaceae</taxon>
        <taxon>Oenococcus</taxon>
    </lineage>
</organism>
<evidence type="ECO:0000256" key="4">
    <source>
        <dbReference type="ARBA" id="ARBA00022741"/>
    </source>
</evidence>
<keyword evidence="12" id="KW-1185">Reference proteome</keyword>
<keyword evidence="3 9" id="KW-0436">Ligase</keyword>
<evidence type="ECO:0000256" key="1">
    <source>
        <dbReference type="ARBA" id="ARBA00005594"/>
    </source>
</evidence>
<name>A0ABR4XPW2_9LACO</name>
<evidence type="ECO:0000256" key="8">
    <source>
        <dbReference type="ARBA" id="ARBA00049339"/>
    </source>
</evidence>
<evidence type="ECO:0000259" key="10">
    <source>
        <dbReference type="SMART" id="SM00836"/>
    </source>
</evidence>
<evidence type="ECO:0000256" key="9">
    <source>
        <dbReference type="RuleBase" id="RU363038"/>
    </source>
</evidence>